<dbReference type="Proteomes" id="UP001500325">
    <property type="component" value="Unassembled WGS sequence"/>
</dbReference>
<keyword evidence="4" id="KW-1185">Reference proteome</keyword>
<dbReference type="InterPro" id="IPR031100">
    <property type="entry name" value="LOG_fam"/>
</dbReference>
<comment type="catalytic activity">
    <reaction evidence="2">
        <text>N(6)-(dimethylallyl)adenosine 5'-phosphate + H2O = N(6)-dimethylallyladenine + D-ribose 5-phosphate</text>
        <dbReference type="Rhea" id="RHEA:48560"/>
        <dbReference type="ChEBI" id="CHEBI:15377"/>
        <dbReference type="ChEBI" id="CHEBI:17660"/>
        <dbReference type="ChEBI" id="CHEBI:57526"/>
        <dbReference type="ChEBI" id="CHEBI:78346"/>
        <dbReference type="EC" id="3.2.2.n1"/>
    </reaction>
</comment>
<organism evidence="3 4">
    <name type="scientific">Pseudonocardia yuanmonensis</name>
    <dbReference type="NCBI Taxonomy" id="1095914"/>
    <lineage>
        <taxon>Bacteria</taxon>
        <taxon>Bacillati</taxon>
        <taxon>Actinomycetota</taxon>
        <taxon>Actinomycetes</taxon>
        <taxon>Pseudonocardiales</taxon>
        <taxon>Pseudonocardiaceae</taxon>
        <taxon>Pseudonocardia</taxon>
    </lineage>
</organism>
<dbReference type="InterPro" id="IPR005269">
    <property type="entry name" value="LOG"/>
</dbReference>
<dbReference type="EC" id="3.2.2.n1" evidence="2"/>
<sequence length="212" mass="21843">MTVDGAAIQHGGRDPHAVCVYCGSSDGVPQRYLDLAAETGTAVAARGWTLVSGGGRRSMMGAVAIAAREGGARTVGVIPRSMVEREWADHDSDELLVTETMRERKALMEAHADAFLALPGGIGTCEELFEVWSAGALGLHVKPVVVLDPDGHWSGLLDWVSGLAGAGFSSRAPMERIVVARTVDQALDACAPAAPAGPAAAVDGASVSRSQA</sequence>
<comment type="similarity">
    <text evidence="1 2">Belongs to the LOG family.</text>
</comment>
<dbReference type="Pfam" id="PF03641">
    <property type="entry name" value="Lysine_decarbox"/>
    <property type="match status" value="1"/>
</dbReference>
<proteinExistence type="inferred from homology"/>
<comment type="catalytic activity">
    <reaction evidence="2">
        <text>9-ribosyl-trans-zeatin 5'-phosphate + H2O = trans-zeatin + D-ribose 5-phosphate</text>
        <dbReference type="Rhea" id="RHEA:48564"/>
        <dbReference type="ChEBI" id="CHEBI:15377"/>
        <dbReference type="ChEBI" id="CHEBI:16522"/>
        <dbReference type="ChEBI" id="CHEBI:78346"/>
        <dbReference type="ChEBI" id="CHEBI:87947"/>
        <dbReference type="EC" id="3.2.2.n1"/>
    </reaction>
</comment>
<dbReference type="NCBIfam" id="TIGR00730">
    <property type="entry name" value="Rossman fold protein, TIGR00730 family"/>
    <property type="match status" value="1"/>
</dbReference>
<dbReference type="EMBL" id="BAABIC010000008">
    <property type="protein sequence ID" value="GAA4690272.1"/>
    <property type="molecule type" value="Genomic_DNA"/>
</dbReference>
<evidence type="ECO:0000256" key="1">
    <source>
        <dbReference type="ARBA" id="ARBA00006763"/>
    </source>
</evidence>
<keyword evidence="2" id="KW-0378">Hydrolase</keyword>
<gene>
    <name evidence="3" type="ORF">GCM10023215_28590</name>
</gene>
<accession>A0ABP8WKS3</accession>
<keyword evidence="2" id="KW-0203">Cytokinin biosynthesis</keyword>
<evidence type="ECO:0000313" key="3">
    <source>
        <dbReference type="EMBL" id="GAA4690272.1"/>
    </source>
</evidence>
<dbReference type="Gene3D" id="3.40.50.450">
    <property type="match status" value="1"/>
</dbReference>
<name>A0ABP8WKS3_9PSEU</name>
<dbReference type="SUPFAM" id="SSF102405">
    <property type="entry name" value="MCP/YpsA-like"/>
    <property type="match status" value="1"/>
</dbReference>
<comment type="caution">
    <text evidence="3">The sequence shown here is derived from an EMBL/GenBank/DDBJ whole genome shotgun (WGS) entry which is preliminary data.</text>
</comment>
<reference evidence="4" key="1">
    <citation type="journal article" date="2019" name="Int. J. Syst. Evol. Microbiol.">
        <title>The Global Catalogue of Microorganisms (GCM) 10K type strain sequencing project: providing services to taxonomists for standard genome sequencing and annotation.</title>
        <authorList>
            <consortium name="The Broad Institute Genomics Platform"/>
            <consortium name="The Broad Institute Genome Sequencing Center for Infectious Disease"/>
            <person name="Wu L."/>
            <person name="Ma J."/>
        </authorList>
    </citation>
    <scope>NUCLEOTIDE SEQUENCE [LARGE SCALE GENOMIC DNA]</scope>
    <source>
        <strain evidence="4">JCM 18055</strain>
    </source>
</reference>
<dbReference type="PANTHER" id="PTHR31223:SF70">
    <property type="entry name" value="LOG FAMILY PROTEIN YJL055W"/>
    <property type="match status" value="1"/>
</dbReference>
<evidence type="ECO:0000256" key="2">
    <source>
        <dbReference type="RuleBase" id="RU363015"/>
    </source>
</evidence>
<dbReference type="PANTHER" id="PTHR31223">
    <property type="entry name" value="LOG FAMILY PROTEIN YJL055W"/>
    <property type="match status" value="1"/>
</dbReference>
<protein>
    <recommendedName>
        <fullName evidence="2">Cytokinin riboside 5'-monophosphate phosphoribohydrolase</fullName>
        <ecNumber evidence="2">3.2.2.n1</ecNumber>
    </recommendedName>
</protein>
<evidence type="ECO:0000313" key="4">
    <source>
        <dbReference type="Proteomes" id="UP001500325"/>
    </source>
</evidence>
<dbReference type="RefSeq" id="WP_345380955.1">
    <property type="nucleotide sequence ID" value="NZ_BAABIC010000008.1"/>
</dbReference>